<dbReference type="InterPro" id="IPR028082">
    <property type="entry name" value="Peripla_BP_I"/>
</dbReference>
<dbReference type="SMART" id="SM00354">
    <property type="entry name" value="HTH_LACI"/>
    <property type="match status" value="1"/>
</dbReference>
<proteinExistence type="predicted"/>
<dbReference type="AlphaFoldDB" id="A0A4R4EHQ4"/>
<dbReference type="PANTHER" id="PTHR30146:SF109">
    <property type="entry name" value="HTH-TYPE TRANSCRIPTIONAL REGULATOR GALS"/>
    <property type="match status" value="1"/>
</dbReference>
<name>A0A4R4EHQ4_9BACL</name>
<reference evidence="5 6" key="1">
    <citation type="submission" date="2019-03" db="EMBL/GenBank/DDBJ databases">
        <authorList>
            <person name="Kim M.K.M."/>
        </authorList>
    </citation>
    <scope>NUCLEOTIDE SEQUENCE [LARGE SCALE GENOMIC DNA]</scope>
    <source>
        <strain evidence="5 6">18JY21-1</strain>
    </source>
</reference>
<dbReference type="GO" id="GO:0003700">
    <property type="term" value="F:DNA-binding transcription factor activity"/>
    <property type="evidence" value="ECO:0007669"/>
    <property type="project" value="TreeGrafter"/>
</dbReference>
<keyword evidence="1" id="KW-0805">Transcription regulation</keyword>
<comment type="caution">
    <text evidence="5">The sequence shown here is derived from an EMBL/GenBank/DDBJ whole genome shotgun (WGS) entry which is preliminary data.</text>
</comment>
<feature type="domain" description="HTH lacI-type" evidence="4">
    <location>
        <begin position="3"/>
        <end position="57"/>
    </location>
</feature>
<dbReference type="Gene3D" id="3.40.50.2300">
    <property type="match status" value="2"/>
</dbReference>
<dbReference type="RefSeq" id="WP_132417789.1">
    <property type="nucleotide sequence ID" value="NZ_SKFG01000008.1"/>
</dbReference>
<dbReference type="PANTHER" id="PTHR30146">
    <property type="entry name" value="LACI-RELATED TRANSCRIPTIONAL REPRESSOR"/>
    <property type="match status" value="1"/>
</dbReference>
<dbReference type="PROSITE" id="PS50932">
    <property type="entry name" value="HTH_LACI_2"/>
    <property type="match status" value="1"/>
</dbReference>
<dbReference type="CDD" id="cd01392">
    <property type="entry name" value="HTH_LacI"/>
    <property type="match status" value="1"/>
</dbReference>
<dbReference type="Pfam" id="PF13377">
    <property type="entry name" value="Peripla_BP_3"/>
    <property type="match status" value="1"/>
</dbReference>
<dbReference type="InterPro" id="IPR046335">
    <property type="entry name" value="LacI/GalR-like_sensor"/>
</dbReference>
<dbReference type="SUPFAM" id="SSF47413">
    <property type="entry name" value="lambda repressor-like DNA-binding domains"/>
    <property type="match status" value="1"/>
</dbReference>
<gene>
    <name evidence="5" type="ORF">E0485_09490</name>
</gene>
<dbReference type="OrthoDB" id="9775106at2"/>
<sequence>MSVSIYDVAKRSGLSVVTVSRVINQASSVRESNRQKVLQAMKELNYRPNSAARSLARGKTGTIGLVLATLQDSVFEGIVREVNEQLEELGYFLALSIDHSFNSKLNRVSNYLFQKDRVDGIILLSSIHEVEYIQELRSKKIPFVLIDNHDLSVKATMIRVDNYAGGALAAQHLLDLGHRDIGLIYGPQHLLSARERKQGFEQVLADNGITPVISTEAEFEIGDGFRVAQNWIKQGVHLTAIATADDFMAWGVIQAYHEAGLRVPHDMSVIGYDDQDFACDVHPSLTTVRQPTESIGREAVKRLAAMLNQDLEVGKSEVEGQATTQGLYHERQELIKFQPQLLVRSSTSSII</sequence>
<dbReference type="InterPro" id="IPR010982">
    <property type="entry name" value="Lambda_DNA-bd_dom_sf"/>
</dbReference>
<evidence type="ECO:0000256" key="1">
    <source>
        <dbReference type="ARBA" id="ARBA00023015"/>
    </source>
</evidence>
<evidence type="ECO:0000259" key="4">
    <source>
        <dbReference type="PROSITE" id="PS50932"/>
    </source>
</evidence>
<dbReference type="Gene3D" id="1.10.260.40">
    <property type="entry name" value="lambda repressor-like DNA-binding domains"/>
    <property type="match status" value="1"/>
</dbReference>
<evidence type="ECO:0000256" key="2">
    <source>
        <dbReference type="ARBA" id="ARBA00023125"/>
    </source>
</evidence>
<dbReference type="Proteomes" id="UP000295418">
    <property type="component" value="Unassembled WGS sequence"/>
</dbReference>
<dbReference type="Pfam" id="PF00356">
    <property type="entry name" value="LacI"/>
    <property type="match status" value="1"/>
</dbReference>
<evidence type="ECO:0000313" key="5">
    <source>
        <dbReference type="EMBL" id="TCZ77705.1"/>
    </source>
</evidence>
<keyword evidence="6" id="KW-1185">Reference proteome</keyword>
<dbReference type="GO" id="GO:0000976">
    <property type="term" value="F:transcription cis-regulatory region binding"/>
    <property type="evidence" value="ECO:0007669"/>
    <property type="project" value="TreeGrafter"/>
</dbReference>
<dbReference type="SUPFAM" id="SSF53822">
    <property type="entry name" value="Periplasmic binding protein-like I"/>
    <property type="match status" value="1"/>
</dbReference>
<dbReference type="EMBL" id="SKFG01000008">
    <property type="protein sequence ID" value="TCZ77705.1"/>
    <property type="molecule type" value="Genomic_DNA"/>
</dbReference>
<keyword evidence="3" id="KW-0804">Transcription</keyword>
<keyword evidence="2" id="KW-0238">DNA-binding</keyword>
<organism evidence="5 6">
    <name type="scientific">Paenibacillus albiflavus</name>
    <dbReference type="NCBI Taxonomy" id="2545760"/>
    <lineage>
        <taxon>Bacteria</taxon>
        <taxon>Bacillati</taxon>
        <taxon>Bacillota</taxon>
        <taxon>Bacilli</taxon>
        <taxon>Bacillales</taxon>
        <taxon>Paenibacillaceae</taxon>
        <taxon>Paenibacillus</taxon>
    </lineage>
</organism>
<evidence type="ECO:0000256" key="3">
    <source>
        <dbReference type="ARBA" id="ARBA00023163"/>
    </source>
</evidence>
<protein>
    <submittedName>
        <fullName evidence="5">LacI family transcriptional regulator</fullName>
    </submittedName>
</protein>
<accession>A0A4R4EHQ4</accession>
<evidence type="ECO:0000313" key="6">
    <source>
        <dbReference type="Proteomes" id="UP000295418"/>
    </source>
</evidence>
<dbReference type="InterPro" id="IPR000843">
    <property type="entry name" value="HTH_LacI"/>
</dbReference>
<dbReference type="CDD" id="cd06267">
    <property type="entry name" value="PBP1_LacI_sugar_binding-like"/>
    <property type="match status" value="1"/>
</dbReference>